<evidence type="ECO:0008006" key="3">
    <source>
        <dbReference type="Google" id="ProtNLM"/>
    </source>
</evidence>
<sequence>MAERARSGRGWRWALTALVLVLAAVVALVETVGRDITADIFANEVQSAIGAAEPPAVEIPEGSMTLQLLTRELDRLEIDAESLTLSLQGSPVQLGVSSVDATGVDFADRDNVRIAHFDGTTVLPYATLSELSGLEIRPDDGGRVRVLHEMTVFGTPIQAEVEGRLGLNEADQTIRLLDPQITVAQVQLSADQSAQLVDHVTEPFPLGLPAGLRATSLTAGEAGFEVRVTGSDVNLSELN</sequence>
<dbReference type="AlphaFoldDB" id="A0A255EAC7"/>
<organism evidence="1 2">
    <name type="scientific">Parenemella sanctibonifatiensis</name>
    <dbReference type="NCBI Taxonomy" id="2016505"/>
    <lineage>
        <taxon>Bacteria</taxon>
        <taxon>Bacillati</taxon>
        <taxon>Actinomycetota</taxon>
        <taxon>Actinomycetes</taxon>
        <taxon>Propionibacteriales</taxon>
        <taxon>Propionibacteriaceae</taxon>
        <taxon>Parenemella</taxon>
    </lineage>
</organism>
<evidence type="ECO:0000313" key="1">
    <source>
        <dbReference type="EMBL" id="OYN88230.1"/>
    </source>
</evidence>
<dbReference type="InterPro" id="IPR021373">
    <property type="entry name" value="DUF2993"/>
</dbReference>
<dbReference type="Proteomes" id="UP000216533">
    <property type="component" value="Unassembled WGS sequence"/>
</dbReference>
<dbReference type="RefSeq" id="WP_094450215.1">
    <property type="nucleotide sequence ID" value="NZ_NMVI01000013.1"/>
</dbReference>
<proteinExistence type="predicted"/>
<name>A0A255EAC7_9ACTN</name>
<dbReference type="EMBL" id="NMVI01000013">
    <property type="protein sequence ID" value="OYN88230.1"/>
    <property type="molecule type" value="Genomic_DNA"/>
</dbReference>
<dbReference type="Pfam" id="PF11209">
    <property type="entry name" value="LmeA"/>
    <property type="match status" value="1"/>
</dbReference>
<comment type="caution">
    <text evidence="1">The sequence shown here is derived from an EMBL/GenBank/DDBJ whole genome shotgun (WGS) entry which is preliminary data.</text>
</comment>
<gene>
    <name evidence="1" type="ORF">CGZ92_04600</name>
</gene>
<evidence type="ECO:0000313" key="2">
    <source>
        <dbReference type="Proteomes" id="UP000216533"/>
    </source>
</evidence>
<reference evidence="1 2" key="1">
    <citation type="submission" date="2017-07" db="EMBL/GenBank/DDBJ databases">
        <title>Draft whole genome sequences of clinical Proprionibacteriaceae strains.</title>
        <authorList>
            <person name="Bernier A.-M."/>
            <person name="Bernard K."/>
            <person name="Domingo M.-C."/>
        </authorList>
    </citation>
    <scope>NUCLEOTIDE SEQUENCE [LARGE SCALE GENOMIC DNA]</scope>
    <source>
        <strain evidence="1 2">NML 160184</strain>
    </source>
</reference>
<protein>
    <recommendedName>
        <fullName evidence="3">DUF2993 domain-containing protein</fullName>
    </recommendedName>
</protein>
<accession>A0A255EAC7</accession>